<reference evidence="1" key="1">
    <citation type="submission" date="2020-04" db="EMBL/GenBank/DDBJ databases">
        <authorList>
            <person name="Chiriac C."/>
            <person name="Salcher M."/>
            <person name="Ghai R."/>
            <person name="Kavagutti S V."/>
        </authorList>
    </citation>
    <scope>NUCLEOTIDE SEQUENCE</scope>
</reference>
<accession>A0A6J5LYC0</accession>
<protein>
    <recommendedName>
        <fullName evidence="2">Tail protein</fullName>
    </recommendedName>
</protein>
<name>A0A6J5LYC0_9CAUD</name>
<evidence type="ECO:0008006" key="2">
    <source>
        <dbReference type="Google" id="ProtNLM"/>
    </source>
</evidence>
<dbReference type="EMBL" id="LR796351">
    <property type="protein sequence ID" value="CAB4139111.1"/>
    <property type="molecule type" value="Genomic_DNA"/>
</dbReference>
<proteinExistence type="predicted"/>
<gene>
    <name evidence="1" type="ORF">UFOVP338_15</name>
</gene>
<sequence>MKQFNRFCQLNIISSNISTFVNADMDLSFNCKKTRSTVPNDLSIEVKNLSESTRKLLNANGAKIRLFVGYDTERILLADMDVTRAVTSWQPPESITKIECLDGFNALKNKKIALSFKAGTSVATVVSALVKQLGLPLRPYTINLTKPLKAGYSHTGTAYQALTDLLSEVGATWGIINDTVVIAKYGQGLGTATLLITPQNGLLSLPEEIDTTLTTERVQPKVLKEKVTKGVTLVKKRRKKRAKKKKIVGEFYYVKQGRPDNRKNTIEVTEILPTEEAKTAGFKLTMLLRPELNPFDLVELKSKFHSGIFVVDEIEHYGGNRTDDFLTIATVYERKP</sequence>
<evidence type="ECO:0000313" key="1">
    <source>
        <dbReference type="EMBL" id="CAB4139111.1"/>
    </source>
</evidence>
<organism evidence="1">
    <name type="scientific">uncultured Caudovirales phage</name>
    <dbReference type="NCBI Taxonomy" id="2100421"/>
    <lineage>
        <taxon>Viruses</taxon>
        <taxon>Duplodnaviria</taxon>
        <taxon>Heunggongvirae</taxon>
        <taxon>Uroviricota</taxon>
        <taxon>Caudoviricetes</taxon>
        <taxon>Peduoviridae</taxon>
        <taxon>Maltschvirus</taxon>
        <taxon>Maltschvirus maltsch</taxon>
    </lineage>
</organism>